<accession>A0A9X2T0B8</accession>
<dbReference type="InterPro" id="IPR018357">
    <property type="entry name" value="Hexapep_transf_CS"/>
</dbReference>
<comment type="caution">
    <text evidence="4">The sequence shown here is derived from an EMBL/GenBank/DDBJ whole genome shotgun (WGS) entry which is preliminary data.</text>
</comment>
<dbReference type="SUPFAM" id="SSF51161">
    <property type="entry name" value="Trimeric LpxA-like enzymes"/>
    <property type="match status" value="1"/>
</dbReference>
<evidence type="ECO:0000313" key="5">
    <source>
        <dbReference type="Proteomes" id="UP001142175"/>
    </source>
</evidence>
<dbReference type="InterPro" id="IPR011004">
    <property type="entry name" value="Trimer_LpxA-like_sf"/>
</dbReference>
<organism evidence="4 5">
    <name type="scientific">Aquiflexum gelatinilyticum</name>
    <dbReference type="NCBI Taxonomy" id="2961943"/>
    <lineage>
        <taxon>Bacteria</taxon>
        <taxon>Pseudomonadati</taxon>
        <taxon>Bacteroidota</taxon>
        <taxon>Cytophagia</taxon>
        <taxon>Cytophagales</taxon>
        <taxon>Cyclobacteriaceae</taxon>
        <taxon>Aquiflexum</taxon>
    </lineage>
</organism>
<dbReference type="Proteomes" id="UP001142175">
    <property type="component" value="Unassembled WGS sequence"/>
</dbReference>
<keyword evidence="3 4" id="KW-0012">Acyltransferase</keyword>
<keyword evidence="1" id="KW-0808">Transferase</keyword>
<dbReference type="InterPro" id="IPR051159">
    <property type="entry name" value="Hexapeptide_acetyltransf"/>
</dbReference>
<dbReference type="AlphaFoldDB" id="A0A9X2T0B8"/>
<name>A0A9X2T0B8_9BACT</name>
<gene>
    <name evidence="4" type="ORF">NU887_10505</name>
</gene>
<evidence type="ECO:0000313" key="4">
    <source>
        <dbReference type="EMBL" id="MCR9015468.1"/>
    </source>
</evidence>
<dbReference type="RefSeq" id="WP_258423324.1">
    <property type="nucleotide sequence ID" value="NZ_JANAEZ010000001.1"/>
</dbReference>
<dbReference type="PROSITE" id="PS00101">
    <property type="entry name" value="HEXAPEP_TRANSFERASES"/>
    <property type="match status" value="1"/>
</dbReference>
<dbReference type="Gene3D" id="2.160.10.10">
    <property type="entry name" value="Hexapeptide repeat proteins"/>
    <property type="match status" value="1"/>
</dbReference>
<dbReference type="EMBL" id="JANSUY010000007">
    <property type="protein sequence ID" value="MCR9015468.1"/>
    <property type="molecule type" value="Genomic_DNA"/>
</dbReference>
<evidence type="ECO:0000256" key="3">
    <source>
        <dbReference type="ARBA" id="ARBA00023315"/>
    </source>
</evidence>
<dbReference type="CDD" id="cd04647">
    <property type="entry name" value="LbH_MAT_like"/>
    <property type="match status" value="1"/>
</dbReference>
<dbReference type="PANTHER" id="PTHR23416">
    <property type="entry name" value="SIALIC ACID SYNTHASE-RELATED"/>
    <property type="match status" value="1"/>
</dbReference>
<evidence type="ECO:0000256" key="2">
    <source>
        <dbReference type="ARBA" id="ARBA00022737"/>
    </source>
</evidence>
<keyword evidence="2" id="KW-0677">Repeat</keyword>
<protein>
    <submittedName>
        <fullName evidence="4">Acyltransferase</fullName>
    </submittedName>
</protein>
<sequence>MKNKITEILRRIYYLNYYLNFKKKGNQIILSKGGLINNPSKVDLGSNIYIGRDFKINSNGGVKIMDNVMIGPNLLIESDDHVYSKVGVPMFFYRNEKINGQVIIEKDVWIGGNVTILKGVTIGEGSIIGACSLVNKNIPPYSISVGIPCKKIRPRFRKEELELHLLKTNSNYSIKDLEILFN</sequence>
<dbReference type="GO" id="GO:0016746">
    <property type="term" value="F:acyltransferase activity"/>
    <property type="evidence" value="ECO:0007669"/>
    <property type="project" value="UniProtKB-KW"/>
</dbReference>
<dbReference type="Pfam" id="PF00132">
    <property type="entry name" value="Hexapep"/>
    <property type="match status" value="1"/>
</dbReference>
<dbReference type="InterPro" id="IPR001451">
    <property type="entry name" value="Hexapep"/>
</dbReference>
<evidence type="ECO:0000256" key="1">
    <source>
        <dbReference type="ARBA" id="ARBA00022679"/>
    </source>
</evidence>
<proteinExistence type="predicted"/>
<keyword evidence="5" id="KW-1185">Reference proteome</keyword>
<reference evidence="4" key="1">
    <citation type="submission" date="2022-08" db="EMBL/GenBank/DDBJ databases">
        <authorList>
            <person name="Zhang D."/>
        </authorList>
    </citation>
    <scope>NUCLEOTIDE SEQUENCE</scope>
    <source>
        <strain evidence="4">XJ19-11</strain>
    </source>
</reference>